<evidence type="ECO:0000256" key="2">
    <source>
        <dbReference type="ARBA" id="ARBA00022723"/>
    </source>
</evidence>
<evidence type="ECO:0000256" key="4">
    <source>
        <dbReference type="ARBA" id="ARBA00022833"/>
    </source>
</evidence>
<keyword evidence="3 6" id="KW-0378">Hydrolase</keyword>
<dbReference type="GO" id="GO:0046872">
    <property type="term" value="F:metal ion binding"/>
    <property type="evidence" value="ECO:0007669"/>
    <property type="project" value="UniProtKB-UniRule"/>
</dbReference>
<comment type="cofactor">
    <cofactor evidence="6">
        <name>Zn(2+)</name>
        <dbReference type="ChEBI" id="CHEBI:29105"/>
    </cofactor>
    <text evidence="6">Binds 1 zinc ion.</text>
</comment>
<dbReference type="InterPro" id="IPR013647">
    <property type="entry name" value="OligopepF_N_dom"/>
</dbReference>
<comment type="caution">
    <text evidence="9">The sequence shown here is derived from an EMBL/GenBank/DDBJ whole genome shotgun (WGS) entry which is preliminary data.</text>
</comment>
<proteinExistence type="inferred from homology"/>
<dbReference type="InterPro" id="IPR034006">
    <property type="entry name" value="M3B_PepF_2"/>
</dbReference>
<keyword evidence="5 6" id="KW-0482">Metalloprotease</keyword>
<dbReference type="NCBIfam" id="TIGR02290">
    <property type="entry name" value="M3_fam_3"/>
    <property type="match status" value="1"/>
</dbReference>
<dbReference type="Pfam" id="PF08439">
    <property type="entry name" value="Peptidase_M3_N"/>
    <property type="match status" value="1"/>
</dbReference>
<comment type="similarity">
    <text evidence="6">Belongs to the peptidase M3 family.</text>
</comment>
<keyword evidence="1 6" id="KW-0645">Protease</keyword>
<dbReference type="InterPro" id="IPR001567">
    <property type="entry name" value="Pept_M3A_M3B_dom"/>
</dbReference>
<dbReference type="GO" id="GO:0004181">
    <property type="term" value="F:metallocarboxypeptidase activity"/>
    <property type="evidence" value="ECO:0007669"/>
    <property type="project" value="InterPro"/>
</dbReference>
<evidence type="ECO:0000256" key="5">
    <source>
        <dbReference type="ARBA" id="ARBA00023049"/>
    </source>
</evidence>
<sequence>MKWNLDDLYLSFEDPKFNRDMEDFYNKVDETNKWITENLTTPDNPEEKLAGALKRIIGFSELYYKLLVYSFLVMSVDAKNAEAKQALGKVNNKYSDGKTSEVILRKWLDKVNNIDEVLAYSDFLAEHTFYIKDLISKNKYLLEDKEEILIAKLTNTGGKAWSELQKLMTSTLMVDIEMDGEMKSLPLTVVRNMADEADGTLRKKAYEAELRAYEKIEDVSAACLNGIKGETITVAKKRGYSSPLEETLNTYKMKKETLDSMLAAMVESLPEFHRFFRKKAELLGHEDGLPFYDVFAPMGKVDKKFSYEEAKEYVMKNFYSFSKDLGDFAKKAFEKEWVDVEPRAGKSGGAFCYNIPPLKQSRILTNFNGSLSDVTTLAHELGHGYHGECLKNQSLLNSIYPMPLAETASIFAETILVNDALKNSTPEEQFAILEGSITHAGQVIVDIYSRYLFETELFNRREDHVLSVKELKEMIEDSQKKAYGDGLNHDFLHPYMWVNKVHYYYPERHFYNFPYAFGLLFSMGLYAIYMERGQSFADEYVKLLEVTGKMTIEDVAATMKIDVTDIEFWRASLKLVKKDIDKFIRLAEK</sequence>
<feature type="domain" description="Oligopeptidase F N-terminal" evidence="8">
    <location>
        <begin position="114"/>
        <end position="172"/>
    </location>
</feature>
<dbReference type="Pfam" id="PF01432">
    <property type="entry name" value="Peptidase_M3"/>
    <property type="match status" value="1"/>
</dbReference>
<feature type="domain" description="Peptidase M3A/M3B catalytic" evidence="7">
    <location>
        <begin position="193"/>
        <end position="573"/>
    </location>
</feature>
<organism evidence="9 10">
    <name type="scientific">Alkaliphilus serpentinus</name>
    <dbReference type="NCBI Taxonomy" id="1482731"/>
    <lineage>
        <taxon>Bacteria</taxon>
        <taxon>Bacillati</taxon>
        <taxon>Bacillota</taxon>
        <taxon>Clostridia</taxon>
        <taxon>Peptostreptococcales</taxon>
        <taxon>Natronincolaceae</taxon>
        <taxon>Alkaliphilus</taxon>
    </lineage>
</organism>
<dbReference type="GO" id="GO:0004222">
    <property type="term" value="F:metalloendopeptidase activity"/>
    <property type="evidence" value="ECO:0007669"/>
    <property type="project" value="InterPro"/>
</dbReference>
<dbReference type="InterPro" id="IPR042088">
    <property type="entry name" value="OligoPept_F_C"/>
</dbReference>
<dbReference type="SUPFAM" id="SSF55486">
    <property type="entry name" value="Metalloproteases ('zincins'), catalytic domain"/>
    <property type="match status" value="1"/>
</dbReference>
<dbReference type="CDD" id="cd09607">
    <property type="entry name" value="M3B_PepF"/>
    <property type="match status" value="1"/>
</dbReference>
<evidence type="ECO:0000313" key="10">
    <source>
        <dbReference type="Proteomes" id="UP000465601"/>
    </source>
</evidence>
<protein>
    <submittedName>
        <fullName evidence="9">M3 family oligoendopeptidase</fullName>
    </submittedName>
</protein>
<keyword evidence="4 6" id="KW-0862">Zinc</keyword>
<evidence type="ECO:0000313" key="9">
    <source>
        <dbReference type="EMBL" id="KAB3530441.1"/>
    </source>
</evidence>
<evidence type="ECO:0000256" key="6">
    <source>
        <dbReference type="RuleBase" id="RU003435"/>
    </source>
</evidence>
<dbReference type="AlphaFoldDB" id="A0A833ME65"/>
<keyword evidence="10" id="KW-1185">Reference proteome</keyword>
<dbReference type="InterPro" id="IPR011977">
    <property type="entry name" value="Pept_M3B_clade3"/>
</dbReference>
<dbReference type="EMBL" id="WBZB01000018">
    <property type="protein sequence ID" value="KAB3530441.1"/>
    <property type="molecule type" value="Genomic_DNA"/>
</dbReference>
<evidence type="ECO:0000256" key="1">
    <source>
        <dbReference type="ARBA" id="ARBA00022670"/>
    </source>
</evidence>
<dbReference type="PANTHER" id="PTHR34217">
    <property type="entry name" value="METAL-DEPENDENT CARBOXYPEPTIDASE"/>
    <property type="match status" value="1"/>
</dbReference>
<evidence type="ECO:0000259" key="8">
    <source>
        <dbReference type="Pfam" id="PF08439"/>
    </source>
</evidence>
<gene>
    <name evidence="9" type="ORF">F8153_06925</name>
</gene>
<dbReference type="InterPro" id="IPR001333">
    <property type="entry name" value="Peptidase_M32_Taq"/>
</dbReference>
<dbReference type="RefSeq" id="WP_151865652.1">
    <property type="nucleotide sequence ID" value="NZ_WBZB01000018.1"/>
</dbReference>
<dbReference type="PANTHER" id="PTHR34217:SF1">
    <property type="entry name" value="CARBOXYPEPTIDASE 1"/>
    <property type="match status" value="1"/>
</dbReference>
<dbReference type="OrthoDB" id="9769691at2"/>
<accession>A0A833ME65</accession>
<dbReference type="GO" id="GO:0006508">
    <property type="term" value="P:proteolysis"/>
    <property type="evidence" value="ECO:0007669"/>
    <property type="project" value="UniProtKB-KW"/>
</dbReference>
<name>A0A833ME65_9FIRM</name>
<dbReference type="Gene3D" id="1.10.1370.20">
    <property type="entry name" value="Oligoendopeptidase f, C-terminal domain"/>
    <property type="match status" value="1"/>
</dbReference>
<reference evidence="9 10" key="1">
    <citation type="submission" date="2019-10" db="EMBL/GenBank/DDBJ databases">
        <title>Alkaliphilus serpentinus sp. nov. and Alkaliphilus pronyensis sp. nov., two novel anaerobic alkaliphilic species isolated from the serpentinized-hosted hydrothermal field of the Prony Bay (New Caledonia).</title>
        <authorList>
            <person name="Postec A."/>
        </authorList>
    </citation>
    <scope>NUCLEOTIDE SEQUENCE [LARGE SCALE GENOMIC DNA]</scope>
    <source>
        <strain evidence="9 10">LacT</strain>
    </source>
</reference>
<dbReference type="Proteomes" id="UP000465601">
    <property type="component" value="Unassembled WGS sequence"/>
</dbReference>
<evidence type="ECO:0000256" key="3">
    <source>
        <dbReference type="ARBA" id="ARBA00022801"/>
    </source>
</evidence>
<keyword evidence="2 6" id="KW-0479">Metal-binding</keyword>
<dbReference type="Gene3D" id="1.20.140.70">
    <property type="entry name" value="Oligopeptidase f, N-terminal domain"/>
    <property type="match status" value="1"/>
</dbReference>
<evidence type="ECO:0000259" key="7">
    <source>
        <dbReference type="Pfam" id="PF01432"/>
    </source>
</evidence>